<name>A0A3D8JPU0_9BURK</name>
<evidence type="ECO:0000256" key="1">
    <source>
        <dbReference type="SAM" id="MobiDB-lite"/>
    </source>
</evidence>
<organism evidence="2 3">
    <name type="scientific">Trinickia dinghuensis</name>
    <dbReference type="NCBI Taxonomy" id="2291023"/>
    <lineage>
        <taxon>Bacteria</taxon>
        <taxon>Pseudomonadati</taxon>
        <taxon>Pseudomonadota</taxon>
        <taxon>Betaproteobacteria</taxon>
        <taxon>Burkholderiales</taxon>
        <taxon>Burkholderiaceae</taxon>
        <taxon>Trinickia</taxon>
    </lineage>
</organism>
<evidence type="ECO:0000313" key="2">
    <source>
        <dbReference type="EMBL" id="RDU94725.1"/>
    </source>
</evidence>
<reference evidence="2 3" key="1">
    <citation type="submission" date="2018-08" db="EMBL/GenBank/DDBJ databases">
        <title>Paraburkholderia sp. DHOM06 isolated from forest soil.</title>
        <authorList>
            <person name="Gao Z.-H."/>
            <person name="Qiu L.-H."/>
        </authorList>
    </citation>
    <scope>NUCLEOTIDE SEQUENCE [LARGE SCALE GENOMIC DNA]</scope>
    <source>
        <strain evidence="2 3">DHOM06</strain>
    </source>
</reference>
<dbReference type="RefSeq" id="WP_115537718.1">
    <property type="nucleotide sequence ID" value="NZ_QRGA01000028.1"/>
</dbReference>
<sequence length="312" mass="33893">MATLDMREELARTMHTADTRFAHQISSETQPHLQGETEVRNKKRRVAEIQTPQDRLQLAAEPRSNESNYVQLRRRIGNESVTVGRSQNPSHLPDHERHLYSAGSRGAPSYPAEARHLSQMADSDREAFALVQSEMMLEPVTVPQAHAVHLATTANIVGIAEQRRDPYMALASAQSIAHGAMEGSEDTLPSVFGQRNPKGSGNLPGSMPATGTGAVASFRGVRGALEDGTDTSPASTSVLSHMESTHRDLMASGFDAEQARVLAADGWSHSDIIESQAARMRSAATRDAARMTGQMPYRLRSLHSGVIPPKDD</sequence>
<comment type="caution">
    <text evidence="2">The sequence shown here is derived from an EMBL/GenBank/DDBJ whole genome shotgun (WGS) entry which is preliminary data.</text>
</comment>
<evidence type="ECO:0000313" key="3">
    <source>
        <dbReference type="Proteomes" id="UP000256838"/>
    </source>
</evidence>
<dbReference type="Proteomes" id="UP000256838">
    <property type="component" value="Unassembled WGS sequence"/>
</dbReference>
<accession>A0A3D8JPU0</accession>
<dbReference type="AlphaFoldDB" id="A0A3D8JPU0"/>
<keyword evidence="3" id="KW-1185">Reference proteome</keyword>
<proteinExistence type="predicted"/>
<protein>
    <submittedName>
        <fullName evidence="2">Uncharacterized protein</fullName>
    </submittedName>
</protein>
<feature type="region of interest" description="Disordered" evidence="1">
    <location>
        <begin position="82"/>
        <end position="110"/>
    </location>
</feature>
<gene>
    <name evidence="2" type="ORF">DWV00_32495</name>
</gene>
<dbReference type="EMBL" id="QRGA01000028">
    <property type="protein sequence ID" value="RDU94725.1"/>
    <property type="molecule type" value="Genomic_DNA"/>
</dbReference>